<evidence type="ECO:0000313" key="2">
    <source>
        <dbReference type="Proteomes" id="UP000789920"/>
    </source>
</evidence>
<reference evidence="1" key="1">
    <citation type="submission" date="2021-06" db="EMBL/GenBank/DDBJ databases">
        <authorList>
            <person name="Kallberg Y."/>
            <person name="Tangrot J."/>
            <person name="Rosling A."/>
        </authorList>
    </citation>
    <scope>NUCLEOTIDE SEQUENCE</scope>
    <source>
        <strain evidence="1">MA461A</strain>
    </source>
</reference>
<protein>
    <submittedName>
        <fullName evidence="1">31170_t:CDS:1</fullName>
    </submittedName>
</protein>
<keyword evidence="2" id="KW-1185">Reference proteome</keyword>
<dbReference type="EMBL" id="CAJVQC010077648">
    <property type="protein sequence ID" value="CAG8815739.1"/>
    <property type="molecule type" value="Genomic_DNA"/>
</dbReference>
<accession>A0ACA9RX37</accession>
<evidence type="ECO:0000313" key="1">
    <source>
        <dbReference type="EMBL" id="CAG8815739.1"/>
    </source>
</evidence>
<feature type="non-terminal residue" evidence="1">
    <location>
        <position position="223"/>
    </location>
</feature>
<comment type="caution">
    <text evidence="1">The sequence shown here is derived from an EMBL/GenBank/DDBJ whole genome shotgun (WGS) entry which is preliminary data.</text>
</comment>
<dbReference type="Proteomes" id="UP000789920">
    <property type="component" value="Unassembled WGS sequence"/>
</dbReference>
<organism evidence="1 2">
    <name type="scientific">Racocetra persica</name>
    <dbReference type="NCBI Taxonomy" id="160502"/>
    <lineage>
        <taxon>Eukaryota</taxon>
        <taxon>Fungi</taxon>
        <taxon>Fungi incertae sedis</taxon>
        <taxon>Mucoromycota</taxon>
        <taxon>Glomeromycotina</taxon>
        <taxon>Glomeromycetes</taxon>
        <taxon>Diversisporales</taxon>
        <taxon>Gigasporaceae</taxon>
        <taxon>Racocetra</taxon>
    </lineage>
</organism>
<feature type="non-terminal residue" evidence="1">
    <location>
        <position position="1"/>
    </location>
</feature>
<proteinExistence type="predicted"/>
<gene>
    <name evidence="1" type="ORF">RPERSI_LOCUS24296</name>
</gene>
<name>A0ACA9RX37_9GLOM</name>
<sequence>PVVDGVGLVFLIDMEAEAEAVEEDRDVQIRIEIEKLTTVGKLDTILNLIKQEVKECLKLLGIPFQTGDSLISMLKKLVKACEEIGITGPVQEMLLKYLKMLDPKTKINDPKSFNRKLGESMDALLKACYENSRDILNKERFENRSEISFVRKLIRCHYYMVGKSNPLSVKTMADNFFKITDLESEKMFNRKIWKNIIKKEYDLFPTFNPKHNYINVLLKDASN</sequence>